<keyword evidence="1" id="KW-0472">Membrane</keyword>
<keyword evidence="1" id="KW-0812">Transmembrane</keyword>
<dbReference type="AlphaFoldDB" id="A0A2R3Z7Z4"/>
<accession>A0A2R3Z7Z4</accession>
<dbReference type="InterPro" id="IPR054213">
    <property type="entry name" value="DUF6920"/>
</dbReference>
<evidence type="ECO:0000313" key="2">
    <source>
        <dbReference type="EMBL" id="AVR46348.1"/>
    </source>
</evidence>
<organism evidence="2 3">
    <name type="scientific">Christiangramia fulva</name>
    <dbReference type="NCBI Taxonomy" id="2126553"/>
    <lineage>
        <taxon>Bacteria</taxon>
        <taxon>Pseudomonadati</taxon>
        <taxon>Bacteroidota</taxon>
        <taxon>Flavobacteriia</taxon>
        <taxon>Flavobacteriales</taxon>
        <taxon>Flavobacteriaceae</taxon>
        <taxon>Christiangramia</taxon>
    </lineage>
</organism>
<sequence length="344" mass="39400">MGFLKAFHFSEISGISLSISKTEGFFWLLASLIFIGSEILFLVKISWWPFVAMAGILLSQILIIINWSDAKFGTILNIFLLILIIPAIGKFGFDSNTEAEIKQMELQKSISEEEVISENHLTDLPPIVQTWMKWSGASENKKINTVHLFQNGKMRTKPEGKWMPFIAEEFFNVNKPSFLWKTRVKMFPGIYLSGRDKLKDGKGAMLIKVMDFFPVVNEKDNEKINSGTMIRFLGEICWFPTAAFSNSISWQEIDKNSAKAIFRQDGKEVSGIFHFSSEGELLTFEAECYYSSGPEAKKEKWLVETIQSDYFGEFRIPSRSKVSWILPNGDFHWLSLNITGIEYR</sequence>
<dbReference type="Pfam" id="PF21900">
    <property type="entry name" value="DUF6920"/>
    <property type="match status" value="1"/>
</dbReference>
<feature type="transmembrane region" description="Helical" evidence="1">
    <location>
        <begin position="74"/>
        <end position="93"/>
    </location>
</feature>
<feature type="transmembrane region" description="Helical" evidence="1">
    <location>
        <begin position="25"/>
        <end position="43"/>
    </location>
</feature>
<reference evidence="3" key="1">
    <citation type="submission" date="2018-03" db="EMBL/GenBank/DDBJ databases">
        <title>Gramella fulva sp. nov., isolated from a dry surface of tidal flat.</title>
        <authorList>
            <person name="Hwang S.H."/>
            <person name="Hwang W.M."/>
            <person name="Kang K."/>
            <person name="Ahn T.-Y."/>
        </authorList>
    </citation>
    <scope>NUCLEOTIDE SEQUENCE [LARGE SCALE GENOMIC DNA]</scope>
    <source>
        <strain evidence="3">SH35</strain>
    </source>
</reference>
<evidence type="ECO:0000256" key="1">
    <source>
        <dbReference type="SAM" id="Phobius"/>
    </source>
</evidence>
<dbReference type="Proteomes" id="UP000241507">
    <property type="component" value="Chromosome"/>
</dbReference>
<feature type="transmembrane region" description="Helical" evidence="1">
    <location>
        <begin position="50"/>
        <end position="68"/>
    </location>
</feature>
<keyword evidence="1" id="KW-1133">Transmembrane helix</keyword>
<protein>
    <submittedName>
        <fullName evidence="2">Uncharacterized protein</fullName>
    </submittedName>
</protein>
<name>A0A2R3Z7Z4_9FLAO</name>
<evidence type="ECO:0000313" key="3">
    <source>
        <dbReference type="Proteomes" id="UP000241507"/>
    </source>
</evidence>
<dbReference type="KEGG" id="grs:C7S20_14335"/>
<gene>
    <name evidence="2" type="ORF">C7S20_14335</name>
</gene>
<keyword evidence="3" id="KW-1185">Reference proteome</keyword>
<proteinExistence type="predicted"/>
<dbReference type="EMBL" id="CP028136">
    <property type="protein sequence ID" value="AVR46348.1"/>
    <property type="molecule type" value="Genomic_DNA"/>
</dbReference>